<dbReference type="SUPFAM" id="SSF51445">
    <property type="entry name" value="(Trans)glycosidases"/>
    <property type="match status" value="1"/>
</dbReference>
<evidence type="ECO:0000256" key="6">
    <source>
        <dbReference type="SAM" id="MobiDB-lite"/>
    </source>
</evidence>
<evidence type="ECO:0000256" key="1">
    <source>
        <dbReference type="ARBA" id="ARBA00009743"/>
    </source>
</evidence>
<dbReference type="PRINTS" id="PR00740">
    <property type="entry name" value="GLHYDRLASE27"/>
</dbReference>
<dbReference type="SUPFAM" id="SSF49785">
    <property type="entry name" value="Galactose-binding domain-like"/>
    <property type="match status" value="1"/>
</dbReference>
<dbReference type="InterPro" id="IPR017853">
    <property type="entry name" value="GH"/>
</dbReference>
<dbReference type="Proteomes" id="UP001164693">
    <property type="component" value="Chromosome"/>
</dbReference>
<dbReference type="RefSeq" id="WP_269444320.1">
    <property type="nucleotide sequence ID" value="NZ_CP097463.1"/>
</dbReference>
<dbReference type="InterPro" id="IPR002241">
    <property type="entry name" value="Glyco_hydro_27"/>
</dbReference>
<feature type="region of interest" description="Disordered" evidence="6">
    <location>
        <begin position="567"/>
        <end position="598"/>
    </location>
</feature>
<feature type="region of interest" description="Disordered" evidence="6">
    <location>
        <begin position="502"/>
        <end position="525"/>
    </location>
</feature>
<comment type="catalytic activity">
    <reaction evidence="5">
        <text>Hydrolysis of terminal, non-reducing alpha-D-galactose residues in alpha-D-galactosides, including galactose oligosaccharides, galactomannans and galactolipids.</text>
        <dbReference type="EC" id="3.2.1.22"/>
    </reaction>
</comment>
<keyword evidence="2" id="KW-0732">Signal</keyword>
<evidence type="ECO:0000256" key="2">
    <source>
        <dbReference type="ARBA" id="ARBA00022729"/>
    </source>
</evidence>
<gene>
    <name evidence="8" type="ORF">M6B22_03135</name>
</gene>
<dbReference type="PANTHER" id="PTHR11452">
    <property type="entry name" value="ALPHA-GALACTOSIDASE/ALPHA-N-ACETYLGALACTOSAMINIDASE"/>
    <property type="match status" value="1"/>
</dbReference>
<evidence type="ECO:0000313" key="9">
    <source>
        <dbReference type="Proteomes" id="UP001164693"/>
    </source>
</evidence>
<protein>
    <recommendedName>
        <fullName evidence="5">Alpha-galactosidase</fullName>
        <ecNumber evidence="5">3.2.1.22</ecNumber>
    </recommendedName>
    <alternativeName>
        <fullName evidence="5">Melibiase</fullName>
    </alternativeName>
</protein>
<evidence type="ECO:0000256" key="3">
    <source>
        <dbReference type="ARBA" id="ARBA00022801"/>
    </source>
</evidence>
<dbReference type="SMART" id="SM00776">
    <property type="entry name" value="NPCBM"/>
    <property type="match status" value="1"/>
</dbReference>
<keyword evidence="5" id="KW-1015">Disulfide bond</keyword>
<dbReference type="InterPro" id="IPR013780">
    <property type="entry name" value="Glyco_hydro_b"/>
</dbReference>
<dbReference type="Gene3D" id="2.60.40.1180">
    <property type="entry name" value="Golgi alpha-mannosidase II"/>
    <property type="match status" value="1"/>
</dbReference>
<evidence type="ECO:0000256" key="5">
    <source>
        <dbReference type="RuleBase" id="RU361168"/>
    </source>
</evidence>
<dbReference type="EMBL" id="CP097463">
    <property type="protein sequence ID" value="WAX57773.1"/>
    <property type="molecule type" value="Genomic_DNA"/>
</dbReference>
<dbReference type="InterPro" id="IPR008979">
    <property type="entry name" value="Galactose-bd-like_sf"/>
</dbReference>
<dbReference type="SUPFAM" id="SSF51011">
    <property type="entry name" value="Glycosyl hydrolase domain"/>
    <property type="match status" value="1"/>
</dbReference>
<dbReference type="Pfam" id="PF17801">
    <property type="entry name" value="Melibiase_C"/>
    <property type="match status" value="1"/>
</dbReference>
<evidence type="ECO:0000259" key="7">
    <source>
        <dbReference type="SMART" id="SM00776"/>
    </source>
</evidence>
<dbReference type="InterPro" id="IPR041233">
    <property type="entry name" value="Melibiase_C"/>
</dbReference>
<dbReference type="InterPro" id="IPR013785">
    <property type="entry name" value="Aldolase_TIM"/>
</dbReference>
<keyword evidence="9" id="KW-1185">Reference proteome</keyword>
<sequence length="708" mass="74466">MPCHRHIPMLERVHTCSDLSDPDGSEIPMSMRQKIVSGIGTIAVVMGMAAAAVATEQVVAQAPAAALDNGLARTPPMGFNDWNAFGCNVSEALIKQTADFFVSSGMKAAGYEYVNIDDCWMTHQRDANGRLVPDPIKFPDGIKGTADYVHSLGLKVGIYEDAGTATCAGYPGSLGHEQTDAQSFADWGVDYLKYDNCNNNGSATKQQYIDRYTAMRDALAATGRPIVYSICEWGVNQPWTWAGDVGNLWRTTGDISDNWNSLKSIVNQNAPLWPDAHPGAWNDPDMLEIGNGGMTDTEYRSHFSLWAEMAAPLLVGTDLRKATPATMAIYLNKDVIAVDQDPLGAQGRVISNDGTHLTFAKALANGDVAVAMFNEGDSAATMSTTAAQAGLGKSHGAYTMTDLWSKRTTESAGQISANVAPHATAMYRVSADRNWDTFAPATSVSVSTPSAYPGGPAVTRPGAANTVTTTFTNTGRVPAENVAVQLQAPDGWTVDAAGPAGDSSVTTNDSFATSWRVTPPAGTPQGSYTLTASATFEWNDGTQLRPGSTTGTAEVLVPNPPPSGAAYVSDVPWTSQTNGWGPPERDRSNGETGPDDGNTITINGVTYAKGVGAHAPGEIDVYVGGQCSAFNSDVGIDDEVGDRGSVDFQVWADGTKVADSGVRTGTEGAVHLTGDLGGAQFLRMVLTDGGDGNSYDHSDWAGAQISCN</sequence>
<dbReference type="Pfam" id="PF10633">
    <property type="entry name" value="NPCBM_assoc"/>
    <property type="match status" value="1"/>
</dbReference>
<feature type="compositionally biased region" description="Polar residues" evidence="6">
    <location>
        <begin position="503"/>
        <end position="516"/>
    </location>
</feature>
<keyword evidence="4 5" id="KW-0326">Glycosidase</keyword>
<evidence type="ECO:0000313" key="8">
    <source>
        <dbReference type="EMBL" id="WAX57773.1"/>
    </source>
</evidence>
<name>A0ABY7JYX7_9ACTN</name>
<comment type="similarity">
    <text evidence="1 5">Belongs to the glycosyl hydrolase 27 family.</text>
</comment>
<dbReference type="InterPro" id="IPR013222">
    <property type="entry name" value="Glyco_hyd_98_carb-bd"/>
</dbReference>
<dbReference type="Pfam" id="PF16499">
    <property type="entry name" value="Melibiase_2"/>
    <property type="match status" value="1"/>
</dbReference>
<accession>A0ABY7JYX7</accession>
<dbReference type="InterPro" id="IPR000111">
    <property type="entry name" value="Glyco_hydro_27/36_CS"/>
</dbReference>
<dbReference type="Gene3D" id="2.60.120.1060">
    <property type="entry name" value="NPCBM/NEW2 domain"/>
    <property type="match status" value="1"/>
</dbReference>
<dbReference type="EC" id="3.2.1.22" evidence="5"/>
<dbReference type="PROSITE" id="PS00512">
    <property type="entry name" value="ALPHA_GALACTOSIDASE"/>
    <property type="match status" value="1"/>
</dbReference>
<reference evidence="8" key="1">
    <citation type="submission" date="2022-05" db="EMBL/GenBank/DDBJ databases">
        <title>Jatrophihabitans sp. SB3-54 whole genome sequence.</title>
        <authorList>
            <person name="Suh M.K."/>
            <person name="Eom M.K."/>
            <person name="Kim J.S."/>
            <person name="Kim H.S."/>
            <person name="Do H.E."/>
            <person name="Shin Y.K."/>
            <person name="Lee J.-S."/>
        </authorList>
    </citation>
    <scope>NUCLEOTIDE SEQUENCE</scope>
    <source>
        <strain evidence="8">SB3-54</strain>
    </source>
</reference>
<dbReference type="Gene3D" id="3.20.20.70">
    <property type="entry name" value="Aldolase class I"/>
    <property type="match status" value="1"/>
</dbReference>
<dbReference type="PANTHER" id="PTHR11452:SF75">
    <property type="entry name" value="ALPHA-GALACTOSIDASE MEL1"/>
    <property type="match status" value="1"/>
</dbReference>
<organism evidence="8 9">
    <name type="scientific">Jatrophihabitans cynanchi</name>
    <dbReference type="NCBI Taxonomy" id="2944128"/>
    <lineage>
        <taxon>Bacteria</taxon>
        <taxon>Bacillati</taxon>
        <taxon>Actinomycetota</taxon>
        <taxon>Actinomycetes</taxon>
        <taxon>Jatrophihabitantales</taxon>
        <taxon>Jatrophihabitantaceae</taxon>
        <taxon>Jatrophihabitans</taxon>
    </lineage>
</organism>
<feature type="domain" description="Glycosyl hydrolase family 98 putative carbohydrate-binding module" evidence="7">
    <location>
        <begin position="562"/>
        <end position="707"/>
    </location>
</feature>
<dbReference type="CDD" id="cd14792">
    <property type="entry name" value="GH27"/>
    <property type="match status" value="1"/>
</dbReference>
<proteinExistence type="inferred from homology"/>
<evidence type="ECO:0000256" key="4">
    <source>
        <dbReference type="ARBA" id="ARBA00023295"/>
    </source>
</evidence>
<dbReference type="Pfam" id="PF08305">
    <property type="entry name" value="NPCBM"/>
    <property type="match status" value="1"/>
</dbReference>
<dbReference type="InterPro" id="IPR018905">
    <property type="entry name" value="A-galactase_NEW3"/>
</dbReference>
<keyword evidence="3 5" id="KW-0378">Hydrolase</keyword>
<dbReference type="InterPro" id="IPR038637">
    <property type="entry name" value="NPCBM_sf"/>
</dbReference>